<feature type="region of interest" description="Disordered" evidence="7">
    <location>
        <begin position="1"/>
        <end position="25"/>
    </location>
</feature>
<name>A0AAE1IX51_9FABA</name>
<keyword evidence="2" id="KW-0805">Transcription regulation</keyword>
<dbReference type="Proteomes" id="UP001293593">
    <property type="component" value="Unassembled WGS sequence"/>
</dbReference>
<evidence type="ECO:0000256" key="1">
    <source>
        <dbReference type="ARBA" id="ARBA00004123"/>
    </source>
</evidence>
<dbReference type="GO" id="GO:0046983">
    <property type="term" value="F:protein dimerization activity"/>
    <property type="evidence" value="ECO:0007669"/>
    <property type="project" value="InterPro"/>
</dbReference>
<evidence type="ECO:0000256" key="2">
    <source>
        <dbReference type="ARBA" id="ARBA00023015"/>
    </source>
</evidence>
<keyword evidence="6" id="KW-0175">Coiled coil</keyword>
<proteinExistence type="predicted"/>
<dbReference type="PRINTS" id="PR00404">
    <property type="entry name" value="MADSDOMAIN"/>
</dbReference>
<reference evidence="9" key="1">
    <citation type="submission" date="2023-10" db="EMBL/GenBank/DDBJ databases">
        <title>Chromosome-level genome of the transformable northern wattle, Acacia crassicarpa.</title>
        <authorList>
            <person name="Massaro I."/>
            <person name="Sinha N.R."/>
            <person name="Poethig S."/>
            <person name="Leichty A.R."/>
        </authorList>
    </citation>
    <scope>NUCLEOTIDE SEQUENCE</scope>
    <source>
        <strain evidence="9">Acra3RX</strain>
        <tissue evidence="9">Leaf</tissue>
    </source>
</reference>
<feature type="domain" description="MADS-box" evidence="8">
    <location>
        <begin position="17"/>
        <end position="77"/>
    </location>
</feature>
<keyword evidence="5" id="KW-0539">Nucleus</keyword>
<dbReference type="PANTHER" id="PTHR11945:SF448">
    <property type="entry name" value="MADS-BOX TRANSCRIPTION FACTOR FAMILY PROTEIN"/>
    <property type="match status" value="1"/>
</dbReference>
<comment type="caution">
    <text evidence="9">The sequence shown here is derived from an EMBL/GenBank/DDBJ whole genome shotgun (WGS) entry which is preliminary data.</text>
</comment>
<feature type="compositionally biased region" description="Basic residues" evidence="7">
    <location>
        <begin position="11"/>
        <end position="23"/>
    </location>
</feature>
<dbReference type="InterPro" id="IPR036879">
    <property type="entry name" value="TF_MADSbox_sf"/>
</dbReference>
<feature type="region of interest" description="Disordered" evidence="7">
    <location>
        <begin position="82"/>
        <end position="144"/>
    </location>
</feature>
<evidence type="ECO:0000256" key="6">
    <source>
        <dbReference type="SAM" id="Coils"/>
    </source>
</evidence>
<organism evidence="9 10">
    <name type="scientific">Acacia crassicarpa</name>
    <name type="common">northern wattle</name>
    <dbReference type="NCBI Taxonomy" id="499986"/>
    <lineage>
        <taxon>Eukaryota</taxon>
        <taxon>Viridiplantae</taxon>
        <taxon>Streptophyta</taxon>
        <taxon>Embryophyta</taxon>
        <taxon>Tracheophyta</taxon>
        <taxon>Spermatophyta</taxon>
        <taxon>Magnoliopsida</taxon>
        <taxon>eudicotyledons</taxon>
        <taxon>Gunneridae</taxon>
        <taxon>Pentapetalae</taxon>
        <taxon>rosids</taxon>
        <taxon>fabids</taxon>
        <taxon>Fabales</taxon>
        <taxon>Fabaceae</taxon>
        <taxon>Caesalpinioideae</taxon>
        <taxon>mimosoid clade</taxon>
        <taxon>Acacieae</taxon>
        <taxon>Acacia</taxon>
    </lineage>
</organism>
<dbReference type="GO" id="GO:0005634">
    <property type="term" value="C:nucleus"/>
    <property type="evidence" value="ECO:0007669"/>
    <property type="project" value="UniProtKB-SubCell"/>
</dbReference>
<evidence type="ECO:0000256" key="3">
    <source>
        <dbReference type="ARBA" id="ARBA00023125"/>
    </source>
</evidence>
<comment type="subcellular location">
    <subcellularLocation>
        <location evidence="1">Nucleus</location>
    </subcellularLocation>
</comment>
<keyword evidence="10" id="KW-1185">Reference proteome</keyword>
<dbReference type="Gene3D" id="3.40.1810.10">
    <property type="entry name" value="Transcription factor, MADS-box"/>
    <property type="match status" value="1"/>
</dbReference>
<dbReference type="InterPro" id="IPR002100">
    <property type="entry name" value="TF_MADSbox"/>
</dbReference>
<evidence type="ECO:0000313" key="10">
    <source>
        <dbReference type="Proteomes" id="UP001293593"/>
    </source>
</evidence>
<dbReference type="SUPFAM" id="SSF55455">
    <property type="entry name" value="SRF-like"/>
    <property type="match status" value="1"/>
</dbReference>
<evidence type="ECO:0000256" key="7">
    <source>
        <dbReference type="SAM" id="MobiDB-lite"/>
    </source>
</evidence>
<dbReference type="EMBL" id="JAWXYG010000012">
    <property type="protein sequence ID" value="KAK4257983.1"/>
    <property type="molecule type" value="Genomic_DNA"/>
</dbReference>
<dbReference type="GO" id="GO:0000981">
    <property type="term" value="F:DNA-binding transcription factor activity, RNA polymerase II-specific"/>
    <property type="evidence" value="ECO:0007669"/>
    <property type="project" value="TreeGrafter"/>
</dbReference>
<evidence type="ECO:0000313" key="9">
    <source>
        <dbReference type="EMBL" id="KAK4257983.1"/>
    </source>
</evidence>
<keyword evidence="4" id="KW-0804">Transcription</keyword>
<gene>
    <name evidence="9" type="ORF">QN277_007501</name>
</gene>
<dbReference type="PANTHER" id="PTHR11945">
    <property type="entry name" value="MADS BOX PROTEIN"/>
    <property type="match status" value="1"/>
</dbReference>
<dbReference type="SMART" id="SM00432">
    <property type="entry name" value="MADS"/>
    <property type="match status" value="1"/>
</dbReference>
<dbReference type="Pfam" id="PF00319">
    <property type="entry name" value="SRF-TF"/>
    <property type="match status" value="1"/>
</dbReference>
<dbReference type="PROSITE" id="PS50066">
    <property type="entry name" value="MADS_BOX_2"/>
    <property type="match status" value="1"/>
</dbReference>
<dbReference type="GO" id="GO:0000978">
    <property type="term" value="F:RNA polymerase II cis-regulatory region sequence-specific DNA binding"/>
    <property type="evidence" value="ECO:0007669"/>
    <property type="project" value="TreeGrafter"/>
</dbReference>
<dbReference type="AlphaFoldDB" id="A0AAE1IX51"/>
<feature type="compositionally biased region" description="Low complexity" evidence="7">
    <location>
        <begin position="87"/>
        <end position="105"/>
    </location>
</feature>
<protein>
    <recommendedName>
        <fullName evidence="8">MADS-box domain-containing protein</fullName>
    </recommendedName>
</protein>
<evidence type="ECO:0000256" key="5">
    <source>
        <dbReference type="ARBA" id="ARBA00023242"/>
    </source>
</evidence>
<feature type="compositionally biased region" description="Basic and acidic residues" evidence="7">
    <location>
        <begin position="109"/>
        <end position="126"/>
    </location>
</feature>
<sequence>MDSTCSSSTKPTRKPGKGRRKIEIKKVEESSKRLVTFSKRKLGLFRKAAELSLLCESEIAAVVFSQQGKVFSSGYPNPDSVIQRYLSSDTSSSSSSDPATGESSGVSSLRREYEEAMKVLDGEKKSLNAVAEDTSGSGSEDGSWWNRSVSEMGLEEVQEFKERLQQLRHNLVAAAEEKKKEKMTTAAAEKMTASVVTLPPPTEEEESLFQSMLNDDLGMAKNDQTWDWGCDSWIDTTSWNESSCLVWNSDAGHSDINDKGF</sequence>
<evidence type="ECO:0000256" key="4">
    <source>
        <dbReference type="ARBA" id="ARBA00023163"/>
    </source>
</evidence>
<feature type="coiled-coil region" evidence="6">
    <location>
        <begin position="157"/>
        <end position="184"/>
    </location>
</feature>
<accession>A0AAE1IX51</accession>
<keyword evidence="3" id="KW-0238">DNA-binding</keyword>
<feature type="compositionally biased region" description="Low complexity" evidence="7">
    <location>
        <begin position="132"/>
        <end position="143"/>
    </location>
</feature>
<evidence type="ECO:0000259" key="8">
    <source>
        <dbReference type="PROSITE" id="PS50066"/>
    </source>
</evidence>